<dbReference type="EMBL" id="CP002584">
    <property type="protein sequence ID" value="ADZ80445.1"/>
    <property type="molecule type" value="Genomic_DNA"/>
</dbReference>
<dbReference type="Gene3D" id="2.60.40.4070">
    <property type="match status" value="1"/>
</dbReference>
<evidence type="ECO:0000313" key="2">
    <source>
        <dbReference type="EMBL" id="ADZ80445.1"/>
    </source>
</evidence>
<name>F4C9F5_SPHS2</name>
<dbReference type="NCBIfam" id="TIGR04183">
    <property type="entry name" value="Por_Secre_tail"/>
    <property type="match status" value="1"/>
</dbReference>
<evidence type="ECO:0000259" key="1">
    <source>
        <dbReference type="Pfam" id="PF18962"/>
    </source>
</evidence>
<sequence>MAYKYFSILYLFILSVVFTLAKIDTLAAASLSLEMDSASRKQQTPMQKSRISDHKAYKVSDLHFGFKPFSPLMGAQKMEGTENEKLLSNVKVFPNQISDQLSLSFKLNKDSNVSIKVMDALGNEVTTLLSQRLSAGEQSNTFNLGSKLNQGFYFIRVVAGTETIVKRIEVL</sequence>
<dbReference type="STRING" id="743722.Sph21_3911"/>
<reference evidence="2" key="1">
    <citation type="submission" date="2011-03" db="EMBL/GenBank/DDBJ databases">
        <title>Complete sequence of Sphingobacterium sp. 21.</title>
        <authorList>
            <consortium name="US DOE Joint Genome Institute"/>
            <person name="Lucas S."/>
            <person name="Copeland A."/>
            <person name="Lapidus A."/>
            <person name="Cheng J.-F."/>
            <person name="Goodwin L."/>
            <person name="Pitluck S."/>
            <person name="Davenport K."/>
            <person name="Detter J.C."/>
            <person name="Han C."/>
            <person name="Tapia R."/>
            <person name="Land M."/>
            <person name="Hauser L."/>
            <person name="Kyrpides N."/>
            <person name="Ivanova N."/>
            <person name="Ovchinnikova G."/>
            <person name="Pagani I."/>
            <person name="Siebers A.K."/>
            <person name="Allgaier M."/>
            <person name="Thelen M.P."/>
            <person name="Hugenholtz P."/>
            <person name="Woyke T."/>
        </authorList>
    </citation>
    <scope>NUCLEOTIDE SEQUENCE</scope>
    <source>
        <strain evidence="2">21</strain>
    </source>
</reference>
<protein>
    <recommendedName>
        <fullName evidence="1">Secretion system C-terminal sorting domain-containing protein</fullName>
    </recommendedName>
</protein>
<accession>F4C9F5</accession>
<dbReference type="AlphaFoldDB" id="F4C9F5"/>
<organism evidence="2">
    <name type="scientific">Sphingobacterium sp. (strain 21)</name>
    <dbReference type="NCBI Taxonomy" id="743722"/>
    <lineage>
        <taxon>Bacteria</taxon>
        <taxon>Pseudomonadati</taxon>
        <taxon>Bacteroidota</taxon>
        <taxon>Sphingobacteriia</taxon>
        <taxon>Sphingobacteriales</taxon>
        <taxon>Sphingobacteriaceae</taxon>
        <taxon>Sphingobacterium</taxon>
    </lineage>
</organism>
<dbReference type="PATRIC" id="fig|743722.3.peg.4171"/>
<proteinExistence type="predicted"/>
<dbReference type="Pfam" id="PF18962">
    <property type="entry name" value="Por_Secre_tail"/>
    <property type="match status" value="1"/>
</dbReference>
<dbReference type="KEGG" id="shg:Sph21_3911"/>
<dbReference type="HOGENOM" id="CLU_133293_0_0_10"/>
<dbReference type="OrthoDB" id="1523755at2"/>
<gene>
    <name evidence="2" type="ordered locus">Sph21_3911</name>
</gene>
<feature type="domain" description="Secretion system C-terminal sorting" evidence="1">
    <location>
        <begin position="92"/>
        <end position="168"/>
    </location>
</feature>
<dbReference type="InterPro" id="IPR026444">
    <property type="entry name" value="Secre_tail"/>
</dbReference>